<gene>
    <name evidence="7" type="ORF">SAMN04487960_10742</name>
</gene>
<feature type="domain" description="Sodium/calcium exchanger membrane region" evidence="6">
    <location>
        <begin position="185"/>
        <end position="314"/>
    </location>
</feature>
<feature type="transmembrane region" description="Helical" evidence="5">
    <location>
        <begin position="84"/>
        <end position="104"/>
    </location>
</feature>
<protein>
    <submittedName>
        <fullName evidence="7">Cation:H+ antiporter</fullName>
    </submittedName>
</protein>
<feature type="transmembrane region" description="Helical" evidence="5">
    <location>
        <begin position="12"/>
        <end position="36"/>
    </location>
</feature>
<dbReference type="InterPro" id="IPR004837">
    <property type="entry name" value="NaCa_Exmemb"/>
</dbReference>
<dbReference type="PANTHER" id="PTHR10846:SF8">
    <property type="entry name" value="INNER MEMBRANE PROTEIN YRBG"/>
    <property type="match status" value="1"/>
</dbReference>
<dbReference type="GO" id="GO:0005886">
    <property type="term" value="C:plasma membrane"/>
    <property type="evidence" value="ECO:0007669"/>
    <property type="project" value="TreeGrafter"/>
</dbReference>
<evidence type="ECO:0000259" key="6">
    <source>
        <dbReference type="Pfam" id="PF01699"/>
    </source>
</evidence>
<feature type="transmembrane region" description="Helical" evidence="5">
    <location>
        <begin position="48"/>
        <end position="72"/>
    </location>
</feature>
<evidence type="ECO:0000256" key="3">
    <source>
        <dbReference type="ARBA" id="ARBA00022989"/>
    </source>
</evidence>
<accession>A0A1H2ZRM0</accession>
<dbReference type="PANTHER" id="PTHR10846">
    <property type="entry name" value="SODIUM/POTASSIUM/CALCIUM EXCHANGER"/>
    <property type="match status" value="1"/>
</dbReference>
<keyword evidence="8" id="KW-1185">Reference proteome</keyword>
<dbReference type="GO" id="GO:0008273">
    <property type="term" value="F:calcium, potassium:sodium antiporter activity"/>
    <property type="evidence" value="ECO:0007669"/>
    <property type="project" value="TreeGrafter"/>
</dbReference>
<evidence type="ECO:0000313" key="7">
    <source>
        <dbReference type="EMBL" id="SDX20093.1"/>
    </source>
</evidence>
<dbReference type="EMBL" id="FNNE01000007">
    <property type="protein sequence ID" value="SDX20093.1"/>
    <property type="molecule type" value="Genomic_DNA"/>
</dbReference>
<sequence>MTANLLASLPLWLNSTLLVVAALIIAKGAQVAIASASQLATSLGLSELVIGLTVVALGTSLPEFAVTVTAALEEQGNISLGNIVGSNNFNLGFILGGCALIRSIPTNNTLVRRDGPILVAASLLLLLFVGTDLTLSRFEAAVMLLILLSYLGHLIHTQDRTMMAEAQASRPAGQRPTSTVPRLCLTFGFGLVLVLAGSQLMVDSAVTIATRFGISDWVIAVTIVAAGTSMPELATSLAGVIRGHYSLSAGNLIGSDLFNILGVLGLAGMIHPISTDPMARLSLLAVIVMVIVALIFMRSGWRISRVEGALLIALALFRWGLDTVSRSPAY</sequence>
<dbReference type="AlphaFoldDB" id="A0A1H2ZRM0"/>
<feature type="transmembrane region" description="Helical" evidence="5">
    <location>
        <begin position="141"/>
        <end position="158"/>
    </location>
</feature>
<dbReference type="OrthoDB" id="9794225at2"/>
<dbReference type="GO" id="GO:0006874">
    <property type="term" value="P:intracellular calcium ion homeostasis"/>
    <property type="evidence" value="ECO:0007669"/>
    <property type="project" value="TreeGrafter"/>
</dbReference>
<dbReference type="GO" id="GO:0005262">
    <property type="term" value="F:calcium channel activity"/>
    <property type="evidence" value="ECO:0007669"/>
    <property type="project" value="TreeGrafter"/>
</dbReference>
<reference evidence="7 8" key="1">
    <citation type="submission" date="2016-10" db="EMBL/GenBank/DDBJ databases">
        <authorList>
            <person name="de Groot N.N."/>
        </authorList>
    </citation>
    <scope>NUCLEOTIDE SEQUENCE [LARGE SCALE GENOMIC DNA]</scope>
    <source>
        <strain evidence="7 8">CGMCC 1.7059</strain>
    </source>
</reference>
<feature type="transmembrane region" description="Helical" evidence="5">
    <location>
        <begin position="179"/>
        <end position="197"/>
    </location>
</feature>
<organism evidence="7 8">
    <name type="scientific">Marinobacter mobilis</name>
    <dbReference type="NCBI Taxonomy" id="488533"/>
    <lineage>
        <taxon>Bacteria</taxon>
        <taxon>Pseudomonadati</taxon>
        <taxon>Pseudomonadota</taxon>
        <taxon>Gammaproteobacteria</taxon>
        <taxon>Pseudomonadales</taxon>
        <taxon>Marinobacteraceae</taxon>
        <taxon>Marinobacter</taxon>
    </lineage>
</organism>
<feature type="transmembrane region" description="Helical" evidence="5">
    <location>
        <begin position="253"/>
        <end position="273"/>
    </location>
</feature>
<dbReference type="Pfam" id="PF01699">
    <property type="entry name" value="Na_Ca_ex"/>
    <property type="match status" value="2"/>
</dbReference>
<evidence type="ECO:0000256" key="1">
    <source>
        <dbReference type="ARBA" id="ARBA00004141"/>
    </source>
</evidence>
<keyword evidence="3 5" id="KW-1133">Transmembrane helix</keyword>
<comment type="subcellular location">
    <subcellularLocation>
        <location evidence="1">Membrane</location>
        <topology evidence="1">Multi-pass membrane protein</topology>
    </subcellularLocation>
</comment>
<keyword evidence="4 5" id="KW-0472">Membrane</keyword>
<evidence type="ECO:0000313" key="8">
    <source>
        <dbReference type="Proteomes" id="UP000199675"/>
    </source>
</evidence>
<feature type="transmembrane region" description="Helical" evidence="5">
    <location>
        <begin position="279"/>
        <end position="296"/>
    </location>
</feature>
<feature type="transmembrane region" description="Helical" evidence="5">
    <location>
        <begin position="217"/>
        <end position="241"/>
    </location>
</feature>
<evidence type="ECO:0000256" key="4">
    <source>
        <dbReference type="ARBA" id="ARBA00023136"/>
    </source>
</evidence>
<dbReference type="InterPro" id="IPR004481">
    <property type="entry name" value="K/Na/Ca-exchanger"/>
</dbReference>
<dbReference type="RefSeq" id="WP_091814257.1">
    <property type="nucleotide sequence ID" value="NZ_FNNE01000007.1"/>
</dbReference>
<feature type="domain" description="Sodium/calcium exchanger membrane region" evidence="6">
    <location>
        <begin position="17"/>
        <end position="153"/>
    </location>
</feature>
<keyword evidence="2 5" id="KW-0812">Transmembrane</keyword>
<dbReference type="Proteomes" id="UP000199675">
    <property type="component" value="Unassembled WGS sequence"/>
</dbReference>
<dbReference type="NCBIfam" id="TIGR00367">
    <property type="entry name" value="calcium/sodium antiporter"/>
    <property type="match status" value="1"/>
</dbReference>
<dbReference type="InterPro" id="IPR044880">
    <property type="entry name" value="NCX_ion-bd_dom_sf"/>
</dbReference>
<name>A0A1H2ZRM0_9GAMM</name>
<dbReference type="STRING" id="488533.SAMN04487960_10742"/>
<proteinExistence type="predicted"/>
<evidence type="ECO:0000256" key="2">
    <source>
        <dbReference type="ARBA" id="ARBA00022692"/>
    </source>
</evidence>
<dbReference type="Gene3D" id="1.20.1420.30">
    <property type="entry name" value="NCX, central ion-binding region"/>
    <property type="match status" value="1"/>
</dbReference>
<evidence type="ECO:0000256" key="5">
    <source>
        <dbReference type="SAM" id="Phobius"/>
    </source>
</evidence>